<dbReference type="Pfam" id="PF01937">
    <property type="entry name" value="ARMT1-like_dom"/>
    <property type="match status" value="1"/>
</dbReference>
<evidence type="ECO:0000259" key="8">
    <source>
        <dbReference type="Pfam" id="PF01937"/>
    </source>
</evidence>
<dbReference type="STRING" id="1352936.M878_09605"/>
<proteinExistence type="inferred from homology"/>
<gene>
    <name evidence="9" type="ORF">M878_09605</name>
</gene>
<comment type="catalytic activity">
    <reaction evidence="7">
        <text>beta-D-fructose 6-phosphate = dihydroxyacetone + D-glyceraldehyde 3-phosphate</text>
        <dbReference type="Rhea" id="RHEA:28002"/>
        <dbReference type="ChEBI" id="CHEBI:16016"/>
        <dbReference type="ChEBI" id="CHEBI:57634"/>
        <dbReference type="ChEBI" id="CHEBI:59776"/>
    </reaction>
</comment>
<evidence type="ECO:0000256" key="5">
    <source>
        <dbReference type="ARBA" id="ARBA00022801"/>
    </source>
</evidence>
<dbReference type="InterPro" id="IPR002791">
    <property type="entry name" value="ARMT1-like_metal-bd"/>
</dbReference>
<accession>V6KT47</accession>
<evidence type="ECO:0000256" key="4">
    <source>
        <dbReference type="ARBA" id="ARBA00022723"/>
    </source>
</evidence>
<evidence type="ECO:0000313" key="10">
    <source>
        <dbReference type="Proteomes" id="UP000017984"/>
    </source>
</evidence>
<dbReference type="PATRIC" id="fig|1352936.5.peg.2051"/>
<keyword evidence="5" id="KW-0378">Hydrolase</keyword>
<evidence type="ECO:0000256" key="6">
    <source>
        <dbReference type="ARBA" id="ARBA00023211"/>
    </source>
</evidence>
<organism evidence="9 10">
    <name type="scientific">Streptomyces roseochromogenus subsp. oscitans DS 12.976</name>
    <dbReference type="NCBI Taxonomy" id="1352936"/>
    <lineage>
        <taxon>Bacteria</taxon>
        <taxon>Bacillati</taxon>
        <taxon>Actinomycetota</taxon>
        <taxon>Actinomycetes</taxon>
        <taxon>Kitasatosporales</taxon>
        <taxon>Streptomycetaceae</taxon>
        <taxon>Streptomyces</taxon>
    </lineage>
</organism>
<comment type="similarity">
    <text evidence="3">Belongs to the damage-control phosphatase family. Sugar phosphate phosphatase III subfamily.</text>
</comment>
<dbReference type="GO" id="GO:0006974">
    <property type="term" value="P:DNA damage response"/>
    <property type="evidence" value="ECO:0007669"/>
    <property type="project" value="TreeGrafter"/>
</dbReference>
<evidence type="ECO:0000256" key="1">
    <source>
        <dbReference type="ARBA" id="ARBA00001326"/>
    </source>
</evidence>
<evidence type="ECO:0000313" key="9">
    <source>
        <dbReference type="EMBL" id="EST34596.1"/>
    </source>
</evidence>
<dbReference type="Proteomes" id="UP000017984">
    <property type="component" value="Chromosome"/>
</dbReference>
<keyword evidence="4" id="KW-0479">Metal-binding</keyword>
<dbReference type="PANTHER" id="PTHR12260:SF6">
    <property type="entry name" value="DAMAGE-CONTROL PHOSPHATASE ARMT1"/>
    <property type="match status" value="1"/>
</dbReference>
<evidence type="ECO:0000256" key="7">
    <source>
        <dbReference type="ARBA" id="ARBA00048809"/>
    </source>
</evidence>
<comment type="caution">
    <text evidence="9">The sequence shown here is derived from an EMBL/GenBank/DDBJ whole genome shotgun (WGS) entry which is preliminary data.</text>
</comment>
<sequence length="88" mass="9819">MLWPAMADGRLAVRAHPFSCAPLPYERMPDDLCAEFAAATLTVPKGDLNYRRLVGDRLWSPTEAAPVAVEEQRWRTSGTHALIQVDLK</sequence>
<evidence type="ECO:0000256" key="3">
    <source>
        <dbReference type="ARBA" id="ARBA00009519"/>
    </source>
</evidence>
<dbReference type="InterPro" id="IPR039763">
    <property type="entry name" value="ARMT1"/>
</dbReference>
<dbReference type="InterPro" id="IPR036075">
    <property type="entry name" value="ARMT-1-like_metal-bd_sf"/>
</dbReference>
<dbReference type="EMBL" id="AWQX01000076">
    <property type="protein sequence ID" value="EST34596.1"/>
    <property type="molecule type" value="Genomic_DNA"/>
</dbReference>
<protein>
    <recommendedName>
        <fullName evidence="8">Damage-control phosphatase ARMT1-like metal-binding domain-containing protein</fullName>
    </recommendedName>
</protein>
<evidence type="ECO:0000256" key="2">
    <source>
        <dbReference type="ARBA" id="ARBA00001936"/>
    </source>
</evidence>
<dbReference type="GO" id="GO:0016791">
    <property type="term" value="F:phosphatase activity"/>
    <property type="evidence" value="ECO:0007669"/>
    <property type="project" value="TreeGrafter"/>
</dbReference>
<keyword evidence="10" id="KW-1185">Reference proteome</keyword>
<reference evidence="9 10" key="1">
    <citation type="journal article" date="2014" name="Genome Announc.">
        <title>Draft Genome Sequence of Streptomyces roseochromogenes subsp. oscitans DS 12.976, Producer of the Aminocoumarin Antibiotic Clorobiocin.</title>
        <authorList>
            <person name="Ruckert C."/>
            <person name="Kalinowski J."/>
            <person name="Heide L."/>
            <person name="Apel A.K."/>
        </authorList>
    </citation>
    <scope>NUCLEOTIDE SEQUENCE [LARGE SCALE GENOMIC DNA]</scope>
    <source>
        <strain evidence="9 10">DS 12.976</strain>
    </source>
</reference>
<dbReference type="PANTHER" id="PTHR12260">
    <property type="entry name" value="DAMAGE-CONTROL PHOSPHATASE ARMT1"/>
    <property type="match status" value="1"/>
</dbReference>
<dbReference type="SUPFAM" id="SSF111321">
    <property type="entry name" value="AF1104-like"/>
    <property type="match status" value="1"/>
</dbReference>
<dbReference type="AlphaFoldDB" id="V6KT47"/>
<dbReference type="HOGENOM" id="CLU_2467755_0_0_11"/>
<name>V6KT47_STRRC</name>
<feature type="domain" description="Damage-control phosphatase ARMT1-like metal-binding" evidence="8">
    <location>
        <begin position="7"/>
        <end position="63"/>
    </location>
</feature>
<comment type="catalytic activity">
    <reaction evidence="1">
        <text>beta-D-fructose 1-phosphate + H2O = D-fructose + phosphate</text>
        <dbReference type="Rhea" id="RHEA:35603"/>
        <dbReference type="ChEBI" id="CHEBI:15377"/>
        <dbReference type="ChEBI" id="CHEBI:37721"/>
        <dbReference type="ChEBI" id="CHEBI:43474"/>
        <dbReference type="ChEBI" id="CHEBI:138881"/>
    </reaction>
</comment>
<comment type="cofactor">
    <cofactor evidence="2">
        <name>Mn(2+)</name>
        <dbReference type="ChEBI" id="CHEBI:29035"/>
    </cofactor>
</comment>
<dbReference type="GO" id="GO:0046872">
    <property type="term" value="F:metal ion binding"/>
    <property type="evidence" value="ECO:0007669"/>
    <property type="project" value="UniProtKB-KW"/>
</dbReference>
<keyword evidence="6" id="KW-0464">Manganese</keyword>